<name>A0A1J5Q656_9ZZZZ</name>
<sequence>MNEKLAYRRRIVDDQLDALLPDIPAILLDGPKGVGKTETALRRASSIFRLDDPAHLQIVQASPELALGQSGPVLFDEWQRMPLIWDAVKRAVDSKVSGLGPFLLTGSAYVPGVTIHSGAGRIHELRMRPMTLSERGVTVPTVSIKSLLDGGSEIATTNSAFKLVDYVEEIVASGFPGIRTLKKLARQAQLDSYLANIVRKDIREAGQNVRRPEAVMAWLRGYAAATATSTSWEKIRNAATPGDDVKPARSTIQPYIEVLRMLRILDEVPAWLPSKNHLANLGQAPKHHLADPALAARILGLTTEKLIAGEEGIISIPRDGTLLGALFESLVTLNVRVFAQQLNARVFHLRTTDTRHEVDLILESEQGKILGIEVKLSPVVTDVDVRHLLWLRDNAKAQVSDLIVVTTGDTAYRRRDGIAVIPLALLGA</sequence>
<evidence type="ECO:0008006" key="4">
    <source>
        <dbReference type="Google" id="ProtNLM"/>
    </source>
</evidence>
<comment type="caution">
    <text evidence="3">The sequence shown here is derived from an EMBL/GenBank/DDBJ whole genome shotgun (WGS) entry which is preliminary data.</text>
</comment>
<feature type="domain" description="AAA" evidence="1">
    <location>
        <begin position="24"/>
        <end position="134"/>
    </location>
</feature>
<feature type="domain" description="DUF4143" evidence="2">
    <location>
        <begin position="200"/>
        <end position="377"/>
    </location>
</feature>
<organism evidence="3">
    <name type="scientific">mine drainage metagenome</name>
    <dbReference type="NCBI Taxonomy" id="410659"/>
    <lineage>
        <taxon>unclassified sequences</taxon>
        <taxon>metagenomes</taxon>
        <taxon>ecological metagenomes</taxon>
    </lineage>
</organism>
<gene>
    <name evidence="3" type="ORF">GALL_428530</name>
</gene>
<dbReference type="AlphaFoldDB" id="A0A1J5Q656"/>
<dbReference type="InterPro" id="IPR041682">
    <property type="entry name" value="AAA_14"/>
</dbReference>
<dbReference type="EMBL" id="MLJW01002152">
    <property type="protein sequence ID" value="OIQ75479.1"/>
    <property type="molecule type" value="Genomic_DNA"/>
</dbReference>
<dbReference type="Pfam" id="PF13635">
    <property type="entry name" value="DUF4143"/>
    <property type="match status" value="1"/>
</dbReference>
<dbReference type="InterPro" id="IPR025420">
    <property type="entry name" value="DUF4143"/>
</dbReference>
<evidence type="ECO:0000259" key="1">
    <source>
        <dbReference type="Pfam" id="PF13173"/>
    </source>
</evidence>
<evidence type="ECO:0000259" key="2">
    <source>
        <dbReference type="Pfam" id="PF13635"/>
    </source>
</evidence>
<accession>A0A1J5Q656</accession>
<protein>
    <recommendedName>
        <fullName evidence="4">ATP-binding protein</fullName>
    </recommendedName>
</protein>
<evidence type="ECO:0000313" key="3">
    <source>
        <dbReference type="EMBL" id="OIQ75479.1"/>
    </source>
</evidence>
<dbReference type="Pfam" id="PF13173">
    <property type="entry name" value="AAA_14"/>
    <property type="match status" value="1"/>
</dbReference>
<reference evidence="3" key="1">
    <citation type="submission" date="2016-10" db="EMBL/GenBank/DDBJ databases">
        <title>Sequence of Gallionella enrichment culture.</title>
        <authorList>
            <person name="Poehlein A."/>
            <person name="Muehling M."/>
            <person name="Daniel R."/>
        </authorList>
    </citation>
    <scope>NUCLEOTIDE SEQUENCE</scope>
</reference>
<dbReference type="PANTHER" id="PTHR43566:SF2">
    <property type="entry name" value="DUF4143 DOMAIN-CONTAINING PROTEIN"/>
    <property type="match status" value="1"/>
</dbReference>
<proteinExistence type="predicted"/>
<dbReference type="PANTHER" id="PTHR43566">
    <property type="entry name" value="CONSERVED PROTEIN"/>
    <property type="match status" value="1"/>
</dbReference>